<evidence type="ECO:0000313" key="2">
    <source>
        <dbReference type="EnsemblMetazoa" id="AQUA014920-PA"/>
    </source>
</evidence>
<reference evidence="2" key="1">
    <citation type="submission" date="2020-05" db="UniProtKB">
        <authorList>
            <consortium name="EnsemblMetazoa"/>
        </authorList>
    </citation>
    <scope>IDENTIFICATION</scope>
    <source>
        <strain evidence="2">SANGQUA</strain>
    </source>
</reference>
<dbReference type="VEuPathDB" id="VectorBase:AQUA014920"/>
<protein>
    <submittedName>
        <fullName evidence="2">Uncharacterized protein</fullName>
    </submittedName>
</protein>
<feature type="compositionally biased region" description="Low complexity" evidence="1">
    <location>
        <begin position="61"/>
        <end position="71"/>
    </location>
</feature>
<evidence type="ECO:0000313" key="3">
    <source>
        <dbReference type="Proteomes" id="UP000076407"/>
    </source>
</evidence>
<name>A0A182XSW6_ANOQN</name>
<feature type="compositionally biased region" description="Polar residues" evidence="1">
    <location>
        <begin position="74"/>
        <end position="86"/>
    </location>
</feature>
<dbReference type="EnsemblMetazoa" id="AQUA014920-RA">
    <property type="protein sequence ID" value="AQUA014920-PA"/>
    <property type="gene ID" value="AQUA014920"/>
</dbReference>
<dbReference type="AlphaFoldDB" id="A0A182XSW6"/>
<evidence type="ECO:0000256" key="1">
    <source>
        <dbReference type="SAM" id="MobiDB-lite"/>
    </source>
</evidence>
<organism evidence="2 3">
    <name type="scientific">Anopheles quadriannulatus</name>
    <name type="common">Mosquito</name>
    <dbReference type="NCBI Taxonomy" id="34691"/>
    <lineage>
        <taxon>Eukaryota</taxon>
        <taxon>Metazoa</taxon>
        <taxon>Ecdysozoa</taxon>
        <taxon>Arthropoda</taxon>
        <taxon>Hexapoda</taxon>
        <taxon>Insecta</taxon>
        <taxon>Pterygota</taxon>
        <taxon>Neoptera</taxon>
        <taxon>Endopterygota</taxon>
        <taxon>Diptera</taxon>
        <taxon>Nematocera</taxon>
        <taxon>Culicoidea</taxon>
        <taxon>Culicidae</taxon>
        <taxon>Anophelinae</taxon>
        <taxon>Anopheles</taxon>
    </lineage>
</organism>
<keyword evidence="3" id="KW-1185">Reference proteome</keyword>
<feature type="region of interest" description="Disordered" evidence="1">
    <location>
        <begin position="132"/>
        <end position="177"/>
    </location>
</feature>
<dbReference type="Proteomes" id="UP000076407">
    <property type="component" value="Unassembled WGS sequence"/>
</dbReference>
<feature type="compositionally biased region" description="Polar residues" evidence="1">
    <location>
        <begin position="150"/>
        <end position="159"/>
    </location>
</feature>
<feature type="region of interest" description="Disordered" evidence="1">
    <location>
        <begin position="46"/>
        <end position="112"/>
    </location>
</feature>
<accession>A0A182XSW6</accession>
<sequence>MAVVVVVVVEEAEAVVVLSILRAQRCWQQLHCCCGRWSGAVPAVSGRAAPTADGGGGGGRPVRPGRGSSPADGSRNSRSDCPSGTGRTMGRGRAFAPSPATSRHGGGGGGSPVRRHCCATCCSASSARSAAGRGRSRRRSCRAMCCQSRNRPSWTQPPRQQADRPRAVPHSRMAAAR</sequence>
<proteinExistence type="predicted"/>